<evidence type="ECO:0000256" key="6">
    <source>
        <dbReference type="ARBA" id="ARBA00023136"/>
    </source>
</evidence>
<accession>A0AAJ6VYA1</accession>
<dbReference type="InterPro" id="IPR001806">
    <property type="entry name" value="Small_GTPase"/>
</dbReference>
<proteinExistence type="inferred from homology"/>
<dbReference type="AlphaFoldDB" id="A0AAJ6VYA1"/>
<dbReference type="SMART" id="SM00174">
    <property type="entry name" value="RHO"/>
    <property type="match status" value="1"/>
</dbReference>
<evidence type="ECO:0000256" key="7">
    <source>
        <dbReference type="ARBA" id="ARBA00023288"/>
    </source>
</evidence>
<dbReference type="FunFam" id="3.40.50.300:FF:000475">
    <property type="entry name" value="GTP-binding protein Rhes"/>
    <property type="match status" value="1"/>
</dbReference>
<dbReference type="PROSITE" id="PS51419">
    <property type="entry name" value="RAB"/>
    <property type="match status" value="1"/>
</dbReference>
<keyword evidence="7" id="KW-0449">Lipoprotein</keyword>
<dbReference type="NCBIfam" id="TIGR00231">
    <property type="entry name" value="small_GTP"/>
    <property type="match status" value="1"/>
</dbReference>
<dbReference type="GeneID" id="100902737"/>
<dbReference type="Pfam" id="PF00071">
    <property type="entry name" value="Ras"/>
    <property type="match status" value="1"/>
</dbReference>
<dbReference type="PANTHER" id="PTHR46149">
    <property type="entry name" value="MIP08469P"/>
    <property type="match status" value="1"/>
</dbReference>
<dbReference type="PRINTS" id="PR00449">
    <property type="entry name" value="RASTRNSFRMNG"/>
</dbReference>
<keyword evidence="2" id="KW-1003">Cell membrane</keyword>
<sequence length="222" mass="24724">MPARLENVPSFGSDDACPKDRYTVVVLGNSCVGKTAIISQLLYGSFDNEYRATVEEFHQEEFELGDVTVTLDVIDTTGSYSFPAMRKLCIEKGDAFLLVFSFDSEESFEQIPALLDEIHALNSKPHRRICIVGNKADLVKGAPVNRQLAESLVSLDWELSYVEVSAKENRNFDDLLVKILGEVARESVMADDSDKKKRKTSLPPSVLKCRNALIKRNSCIVS</sequence>
<gene>
    <name evidence="11" type="primary">LOC100902737</name>
</gene>
<organism evidence="10 11">
    <name type="scientific">Galendromus occidentalis</name>
    <name type="common">western predatory mite</name>
    <dbReference type="NCBI Taxonomy" id="34638"/>
    <lineage>
        <taxon>Eukaryota</taxon>
        <taxon>Metazoa</taxon>
        <taxon>Ecdysozoa</taxon>
        <taxon>Arthropoda</taxon>
        <taxon>Chelicerata</taxon>
        <taxon>Arachnida</taxon>
        <taxon>Acari</taxon>
        <taxon>Parasitiformes</taxon>
        <taxon>Mesostigmata</taxon>
        <taxon>Gamasina</taxon>
        <taxon>Phytoseioidea</taxon>
        <taxon>Phytoseiidae</taxon>
        <taxon>Typhlodrominae</taxon>
        <taxon>Galendromus</taxon>
    </lineage>
</organism>
<evidence type="ECO:0000256" key="5">
    <source>
        <dbReference type="ARBA" id="ARBA00023134"/>
    </source>
</evidence>
<keyword evidence="5" id="KW-0342">GTP-binding</keyword>
<keyword evidence="3" id="KW-0488">Methylation</keyword>
<evidence type="ECO:0000256" key="4">
    <source>
        <dbReference type="ARBA" id="ARBA00022741"/>
    </source>
</evidence>
<dbReference type="SMART" id="SM00175">
    <property type="entry name" value="RAB"/>
    <property type="match status" value="1"/>
</dbReference>
<evidence type="ECO:0000313" key="10">
    <source>
        <dbReference type="Proteomes" id="UP000694867"/>
    </source>
</evidence>
<keyword evidence="8" id="KW-0636">Prenylation</keyword>
<dbReference type="RefSeq" id="XP_003744206.1">
    <property type="nucleotide sequence ID" value="XM_003744158.1"/>
</dbReference>
<comment type="similarity">
    <text evidence="9">Belongs to the small GTPase superfamily. RasD family.</text>
</comment>
<dbReference type="InterPro" id="IPR005225">
    <property type="entry name" value="Small_GTP-bd"/>
</dbReference>
<dbReference type="PANTHER" id="PTHR46149:SF7">
    <property type="entry name" value="GTP-BINDING PROTEIN DI-RAS2"/>
    <property type="match status" value="1"/>
</dbReference>
<dbReference type="InterPro" id="IPR027417">
    <property type="entry name" value="P-loop_NTPase"/>
</dbReference>
<evidence type="ECO:0000256" key="3">
    <source>
        <dbReference type="ARBA" id="ARBA00022481"/>
    </source>
</evidence>
<dbReference type="PROSITE" id="PS51421">
    <property type="entry name" value="RAS"/>
    <property type="match status" value="1"/>
</dbReference>
<evidence type="ECO:0000256" key="9">
    <source>
        <dbReference type="ARBA" id="ARBA00038061"/>
    </source>
</evidence>
<dbReference type="Gene3D" id="3.40.50.300">
    <property type="entry name" value="P-loop containing nucleotide triphosphate hydrolases"/>
    <property type="match status" value="1"/>
</dbReference>
<evidence type="ECO:0000256" key="8">
    <source>
        <dbReference type="ARBA" id="ARBA00023289"/>
    </source>
</evidence>
<dbReference type="SUPFAM" id="SSF52540">
    <property type="entry name" value="P-loop containing nucleoside triphosphate hydrolases"/>
    <property type="match status" value="1"/>
</dbReference>
<dbReference type="InterPro" id="IPR052236">
    <property type="entry name" value="Small_GTPase_RasD"/>
</dbReference>
<dbReference type="Proteomes" id="UP000694867">
    <property type="component" value="Unplaced"/>
</dbReference>
<protein>
    <submittedName>
        <fullName evidence="11">Dexamethasone-induced Ras-related protein 1-like</fullName>
    </submittedName>
</protein>
<evidence type="ECO:0000256" key="1">
    <source>
        <dbReference type="ARBA" id="ARBA00004193"/>
    </source>
</evidence>
<keyword evidence="6" id="KW-0472">Membrane</keyword>
<comment type="subcellular location">
    <subcellularLocation>
        <location evidence="1">Cell membrane</location>
        <topology evidence="1">Lipid-anchor</topology>
    </subcellularLocation>
</comment>
<dbReference type="GO" id="GO:0005886">
    <property type="term" value="C:plasma membrane"/>
    <property type="evidence" value="ECO:0007669"/>
    <property type="project" value="UniProtKB-SubCell"/>
</dbReference>
<dbReference type="GO" id="GO:0003924">
    <property type="term" value="F:GTPase activity"/>
    <property type="evidence" value="ECO:0007669"/>
    <property type="project" value="InterPro"/>
</dbReference>
<dbReference type="GO" id="GO:0005525">
    <property type="term" value="F:GTP binding"/>
    <property type="evidence" value="ECO:0007669"/>
    <property type="project" value="UniProtKB-KW"/>
</dbReference>
<dbReference type="KEGG" id="goe:100902737"/>
<evidence type="ECO:0000256" key="2">
    <source>
        <dbReference type="ARBA" id="ARBA00022475"/>
    </source>
</evidence>
<keyword evidence="4" id="KW-0547">Nucleotide-binding</keyword>
<name>A0AAJ6VYA1_9ACAR</name>
<keyword evidence="10" id="KW-1185">Reference proteome</keyword>
<dbReference type="SMART" id="SM00173">
    <property type="entry name" value="RAS"/>
    <property type="match status" value="1"/>
</dbReference>
<evidence type="ECO:0000313" key="11">
    <source>
        <dbReference type="RefSeq" id="XP_003744206.1"/>
    </source>
</evidence>
<reference evidence="11" key="1">
    <citation type="submission" date="2025-08" db="UniProtKB">
        <authorList>
            <consortium name="RefSeq"/>
        </authorList>
    </citation>
    <scope>IDENTIFICATION</scope>
</reference>